<accession>A0A1U7LND8</accession>
<keyword evidence="3" id="KW-1185">Reference proteome</keyword>
<dbReference type="AlphaFoldDB" id="A0A1U7LND8"/>
<evidence type="ECO:0000313" key="3">
    <source>
        <dbReference type="Proteomes" id="UP000186594"/>
    </source>
</evidence>
<dbReference type="Proteomes" id="UP000186594">
    <property type="component" value="Unassembled WGS sequence"/>
</dbReference>
<feature type="domain" description="ELMO" evidence="1">
    <location>
        <begin position="165"/>
        <end position="310"/>
    </location>
</feature>
<evidence type="ECO:0000313" key="2">
    <source>
        <dbReference type="EMBL" id="OLL24149.1"/>
    </source>
</evidence>
<sequence length="310" mass="35181">MPSSSFKDSLLFYLTFQVPRRRSLLSTCCLIIVSHIWKMIRFVYRLITRTTEIHRLSTKALLGSKGDAVDVLLGRAVMGESMRLGVWRIWMMIRLSNTFAGDLNFEKVGRNQIYSVSRQLAKVKGIPLESLEFLFLNHAIGTIRRVEIFKQTTRGLCDVQVTLMIHKESFIEMWQALLPDLEKKEKNYIMVGTNILDFKCFNSIQLGFQGSDPSTDFRAMGVLALTLIHRFSVSRVGLARHILQTSNSTSLTCDQDEPWYSFGLAGIHITAFIVSLLDSGGLDRLLVMGYDDLDGILNDLFGNLFYFGQG</sequence>
<gene>
    <name evidence="2" type="ORF">NEOLI_003611</name>
</gene>
<proteinExistence type="predicted"/>
<dbReference type="Pfam" id="PF04727">
    <property type="entry name" value="ELMO_CED12"/>
    <property type="match status" value="1"/>
</dbReference>
<reference evidence="2 3" key="1">
    <citation type="submission" date="2016-04" db="EMBL/GenBank/DDBJ databases">
        <title>Evolutionary innovation and constraint leading to complex multicellularity in the Ascomycota.</title>
        <authorList>
            <person name="Cisse O."/>
            <person name="Nguyen A."/>
            <person name="Hewitt D.A."/>
            <person name="Jedd G."/>
            <person name="Stajich J.E."/>
        </authorList>
    </citation>
    <scope>NUCLEOTIDE SEQUENCE [LARGE SCALE GENOMIC DNA]</scope>
    <source>
        <strain evidence="2 3">DAH-3</strain>
    </source>
</reference>
<organism evidence="2 3">
    <name type="scientific">Neolecta irregularis (strain DAH-3)</name>
    <dbReference type="NCBI Taxonomy" id="1198029"/>
    <lineage>
        <taxon>Eukaryota</taxon>
        <taxon>Fungi</taxon>
        <taxon>Dikarya</taxon>
        <taxon>Ascomycota</taxon>
        <taxon>Taphrinomycotina</taxon>
        <taxon>Neolectales</taxon>
        <taxon>Neolectaceae</taxon>
        <taxon>Neolecta</taxon>
    </lineage>
</organism>
<evidence type="ECO:0000259" key="1">
    <source>
        <dbReference type="PROSITE" id="PS51335"/>
    </source>
</evidence>
<comment type="caution">
    <text evidence="2">The sequence shown here is derived from an EMBL/GenBank/DDBJ whole genome shotgun (WGS) entry which is preliminary data.</text>
</comment>
<dbReference type="InterPro" id="IPR050868">
    <property type="entry name" value="ELMO_domain-containing"/>
</dbReference>
<dbReference type="PANTHER" id="PTHR12771:SF51">
    <property type="entry name" value="LD01482P"/>
    <property type="match status" value="1"/>
</dbReference>
<dbReference type="InterPro" id="IPR006816">
    <property type="entry name" value="ELMO_dom"/>
</dbReference>
<dbReference type="OrthoDB" id="67155at2759"/>
<protein>
    <submittedName>
        <fullName evidence="2">ELMO domain-containing protein B</fullName>
    </submittedName>
</protein>
<dbReference type="PANTHER" id="PTHR12771">
    <property type="entry name" value="ENGULFMENT AND CELL MOTILITY"/>
    <property type="match status" value="1"/>
</dbReference>
<dbReference type="EMBL" id="LXFE01000965">
    <property type="protein sequence ID" value="OLL24149.1"/>
    <property type="molecule type" value="Genomic_DNA"/>
</dbReference>
<dbReference type="PROSITE" id="PS51335">
    <property type="entry name" value="ELMO"/>
    <property type="match status" value="1"/>
</dbReference>
<name>A0A1U7LND8_NEOID</name>